<dbReference type="InterPro" id="IPR036390">
    <property type="entry name" value="WH_DNA-bd_sf"/>
</dbReference>
<dbReference type="GO" id="GO:0003700">
    <property type="term" value="F:DNA-binding transcription factor activity"/>
    <property type="evidence" value="ECO:0007669"/>
    <property type="project" value="InterPro"/>
</dbReference>
<dbReference type="PRINTS" id="PR00778">
    <property type="entry name" value="HTHARSR"/>
</dbReference>
<dbReference type="EMBL" id="RMBX01000003">
    <property type="protein sequence ID" value="RPD42166.1"/>
    <property type="molecule type" value="Genomic_DNA"/>
</dbReference>
<dbReference type="NCBIfam" id="NF033788">
    <property type="entry name" value="HTH_metalloreg"/>
    <property type="match status" value="1"/>
</dbReference>
<dbReference type="PANTHER" id="PTHR38600">
    <property type="entry name" value="TRANSCRIPTIONAL REGULATORY PROTEIN"/>
    <property type="match status" value="1"/>
</dbReference>
<dbReference type="PANTHER" id="PTHR38600:SF1">
    <property type="entry name" value="TRANSCRIPTIONAL REGULATORY PROTEIN"/>
    <property type="match status" value="1"/>
</dbReference>
<dbReference type="OrthoDB" id="9799175at2"/>
<evidence type="ECO:0000259" key="1">
    <source>
        <dbReference type="PROSITE" id="PS50987"/>
    </source>
</evidence>
<evidence type="ECO:0000313" key="3">
    <source>
        <dbReference type="Proteomes" id="UP000279089"/>
    </source>
</evidence>
<dbReference type="InterPro" id="IPR036388">
    <property type="entry name" value="WH-like_DNA-bd_sf"/>
</dbReference>
<dbReference type="PROSITE" id="PS50987">
    <property type="entry name" value="HTH_ARSR_2"/>
    <property type="match status" value="1"/>
</dbReference>
<feature type="domain" description="HTH arsR-type" evidence="1">
    <location>
        <begin position="1"/>
        <end position="88"/>
    </location>
</feature>
<keyword evidence="3" id="KW-1185">Reference proteome</keyword>
<dbReference type="CDD" id="cd00090">
    <property type="entry name" value="HTH_ARSR"/>
    <property type="match status" value="1"/>
</dbReference>
<dbReference type="InterPro" id="IPR011991">
    <property type="entry name" value="ArsR-like_HTH"/>
</dbReference>
<comment type="caution">
    <text evidence="2">The sequence shown here is derived from an EMBL/GenBank/DDBJ whole genome shotgun (WGS) entry which is preliminary data.</text>
</comment>
<name>A0A3N4MJD3_9BACT</name>
<reference evidence="3" key="1">
    <citation type="submission" date="2018-11" db="EMBL/GenBank/DDBJ databases">
        <title>Chitinophaga lutea sp.nov., isolate from arsenic contaminated soil.</title>
        <authorList>
            <person name="Zong Y."/>
        </authorList>
    </citation>
    <scope>NUCLEOTIDE SEQUENCE [LARGE SCALE GENOMIC DNA]</scope>
    <source>
        <strain evidence="3">YLT18</strain>
    </source>
</reference>
<dbReference type="Proteomes" id="UP000279089">
    <property type="component" value="Unassembled WGS sequence"/>
</dbReference>
<dbReference type="SUPFAM" id="SSF46785">
    <property type="entry name" value="Winged helix' DNA-binding domain"/>
    <property type="match status" value="1"/>
</dbReference>
<gene>
    <name evidence="2" type="ORF">EG028_06245</name>
</gene>
<proteinExistence type="predicted"/>
<dbReference type="InterPro" id="IPR001845">
    <property type="entry name" value="HTH_ArsR_DNA-bd_dom"/>
</dbReference>
<sequence length="110" mass="12857">MRRDVFQAIADPTRREIIHLLAAQPMNLNAVAENFDISRPAVSKHIRILTECGLVVIRQQGRERFCHAELKTLKQVSEWTDQYRAFWNKKLDALGAFLEKEEQAPRKKKK</sequence>
<protein>
    <submittedName>
        <fullName evidence="2">ArsR family transcriptional regulator</fullName>
    </submittedName>
</protein>
<dbReference type="SMART" id="SM00418">
    <property type="entry name" value="HTH_ARSR"/>
    <property type="match status" value="1"/>
</dbReference>
<dbReference type="AlphaFoldDB" id="A0A3N4MJD3"/>
<evidence type="ECO:0000313" key="2">
    <source>
        <dbReference type="EMBL" id="RPD42166.1"/>
    </source>
</evidence>
<accession>A0A3N4MJD3</accession>
<dbReference type="RefSeq" id="WP_120515142.1">
    <property type="nucleotide sequence ID" value="NZ_QXZY01000002.1"/>
</dbReference>
<dbReference type="Pfam" id="PF01022">
    <property type="entry name" value="HTH_5"/>
    <property type="match status" value="1"/>
</dbReference>
<organism evidence="2 3">
    <name type="scientific">Chitinophaga barathri</name>
    <dbReference type="NCBI Taxonomy" id="1647451"/>
    <lineage>
        <taxon>Bacteria</taxon>
        <taxon>Pseudomonadati</taxon>
        <taxon>Bacteroidota</taxon>
        <taxon>Chitinophagia</taxon>
        <taxon>Chitinophagales</taxon>
        <taxon>Chitinophagaceae</taxon>
        <taxon>Chitinophaga</taxon>
    </lineage>
</organism>
<dbReference type="Gene3D" id="1.10.10.10">
    <property type="entry name" value="Winged helix-like DNA-binding domain superfamily/Winged helix DNA-binding domain"/>
    <property type="match status" value="1"/>
</dbReference>